<evidence type="ECO:0000256" key="3">
    <source>
        <dbReference type="ARBA" id="ARBA00022777"/>
    </source>
</evidence>
<proteinExistence type="inferred from homology"/>
<dbReference type="AlphaFoldDB" id="A0A0S4QEQ9"/>
<dbReference type="InterPro" id="IPR002139">
    <property type="entry name" value="Ribo/fructo_kinase"/>
</dbReference>
<gene>
    <name evidence="5" type="ORF">Ga0074812_10223</name>
</gene>
<dbReference type="SUPFAM" id="SSF53613">
    <property type="entry name" value="Ribokinase-like"/>
    <property type="match status" value="1"/>
</dbReference>
<keyword evidence="6" id="KW-1185">Reference proteome</keyword>
<dbReference type="PANTHER" id="PTHR10584:SF166">
    <property type="entry name" value="RIBOKINASE"/>
    <property type="match status" value="1"/>
</dbReference>
<dbReference type="InterPro" id="IPR029056">
    <property type="entry name" value="Ribokinase-like"/>
</dbReference>
<dbReference type="PRINTS" id="PR00990">
    <property type="entry name" value="RIBOKINASE"/>
</dbReference>
<protein>
    <submittedName>
        <fullName evidence="5">Ribokinase</fullName>
    </submittedName>
</protein>
<dbReference type="GO" id="GO:0006796">
    <property type="term" value="P:phosphate-containing compound metabolic process"/>
    <property type="evidence" value="ECO:0007669"/>
    <property type="project" value="UniProtKB-ARBA"/>
</dbReference>
<keyword evidence="2" id="KW-0808">Transferase</keyword>
<dbReference type="Pfam" id="PF00294">
    <property type="entry name" value="PfkB"/>
    <property type="match status" value="1"/>
</dbReference>
<dbReference type="GO" id="GO:0005829">
    <property type="term" value="C:cytosol"/>
    <property type="evidence" value="ECO:0007669"/>
    <property type="project" value="TreeGrafter"/>
</dbReference>
<comment type="similarity">
    <text evidence="1">Belongs to the carbohydrate kinase PfkB family.</text>
</comment>
<sequence length="299" mass="30104">MWGDDLRADAIRTAPGGKALNQAVTLARLGARVTALGCVGADAVGAAVRGALAAEGIDTAAMAVVPGRPTPVCVVYSRADGENAFVWQVPDAFAVTADLVTAALGETGPAAGAARPPEALFVTLDAPEHIGGVLRAAGEHGLRVVVNPAPLPADLSVVGGIAWEQVDILVPNEAEARALLAGRRGAHGPAAHLADAIADELGVETVCVTLAERGCVLRIDGSSTAVPAPPAEVVDTTAASDAFTAVLCAQLLTGAGAGARAAVRRAQHAAALTISRPGAYEALPTRAELRGWPDEESNR</sequence>
<evidence type="ECO:0000313" key="6">
    <source>
        <dbReference type="Proteomes" id="UP000198802"/>
    </source>
</evidence>
<dbReference type="GO" id="GO:0016301">
    <property type="term" value="F:kinase activity"/>
    <property type="evidence" value="ECO:0007669"/>
    <property type="project" value="UniProtKB-KW"/>
</dbReference>
<evidence type="ECO:0000259" key="4">
    <source>
        <dbReference type="Pfam" id="PF00294"/>
    </source>
</evidence>
<dbReference type="Proteomes" id="UP000198802">
    <property type="component" value="Unassembled WGS sequence"/>
</dbReference>
<dbReference type="InterPro" id="IPR002173">
    <property type="entry name" value="Carboh/pur_kinase_PfkB_CS"/>
</dbReference>
<keyword evidence="3 5" id="KW-0418">Kinase</keyword>
<reference evidence="6" key="1">
    <citation type="submission" date="2015-11" db="EMBL/GenBank/DDBJ databases">
        <authorList>
            <person name="Varghese N."/>
        </authorList>
    </citation>
    <scope>NUCLEOTIDE SEQUENCE [LARGE SCALE GENOMIC DNA]</scope>
    <source>
        <strain evidence="6">DSM 45899</strain>
    </source>
</reference>
<organism evidence="5 6">
    <name type="scientific">Parafrankia irregularis</name>
    <dbReference type="NCBI Taxonomy" id="795642"/>
    <lineage>
        <taxon>Bacteria</taxon>
        <taxon>Bacillati</taxon>
        <taxon>Actinomycetota</taxon>
        <taxon>Actinomycetes</taxon>
        <taxon>Frankiales</taxon>
        <taxon>Frankiaceae</taxon>
        <taxon>Parafrankia</taxon>
    </lineage>
</organism>
<dbReference type="EMBL" id="FAOZ01000002">
    <property type="protein sequence ID" value="CUU54020.1"/>
    <property type="molecule type" value="Genomic_DNA"/>
</dbReference>
<evidence type="ECO:0000313" key="5">
    <source>
        <dbReference type="EMBL" id="CUU54020.1"/>
    </source>
</evidence>
<accession>A0A0S4QEQ9</accession>
<dbReference type="PANTHER" id="PTHR10584">
    <property type="entry name" value="SUGAR KINASE"/>
    <property type="match status" value="1"/>
</dbReference>
<evidence type="ECO:0000256" key="1">
    <source>
        <dbReference type="ARBA" id="ARBA00010688"/>
    </source>
</evidence>
<dbReference type="InterPro" id="IPR011611">
    <property type="entry name" value="PfkB_dom"/>
</dbReference>
<name>A0A0S4QEQ9_9ACTN</name>
<evidence type="ECO:0000256" key="2">
    <source>
        <dbReference type="ARBA" id="ARBA00022679"/>
    </source>
</evidence>
<dbReference type="Gene3D" id="3.40.1190.20">
    <property type="match status" value="1"/>
</dbReference>
<dbReference type="RefSeq" id="WP_091271234.1">
    <property type="nucleotide sequence ID" value="NZ_FAOZ01000002.1"/>
</dbReference>
<dbReference type="PROSITE" id="PS00583">
    <property type="entry name" value="PFKB_KINASES_1"/>
    <property type="match status" value="1"/>
</dbReference>
<feature type="domain" description="Carbohydrate kinase PfkB" evidence="4">
    <location>
        <begin position="7"/>
        <end position="286"/>
    </location>
</feature>